<dbReference type="AlphaFoldDB" id="A0A517NV63"/>
<dbReference type="Proteomes" id="UP000319817">
    <property type="component" value="Chromosome"/>
</dbReference>
<evidence type="ECO:0000313" key="2">
    <source>
        <dbReference type="EMBL" id="QDT11011.1"/>
    </source>
</evidence>
<keyword evidence="3" id="KW-1185">Reference proteome</keyword>
<protein>
    <submittedName>
        <fullName evidence="2">Uncharacterized protein</fullName>
    </submittedName>
</protein>
<keyword evidence="1" id="KW-1133">Transmembrane helix</keyword>
<feature type="transmembrane region" description="Helical" evidence="1">
    <location>
        <begin position="20"/>
        <end position="39"/>
    </location>
</feature>
<organism evidence="2 3">
    <name type="scientific">Stieleria marina</name>
    <dbReference type="NCBI Taxonomy" id="1930275"/>
    <lineage>
        <taxon>Bacteria</taxon>
        <taxon>Pseudomonadati</taxon>
        <taxon>Planctomycetota</taxon>
        <taxon>Planctomycetia</taxon>
        <taxon>Pirellulales</taxon>
        <taxon>Pirellulaceae</taxon>
        <taxon>Stieleria</taxon>
    </lineage>
</organism>
<sequence length="51" mass="5482">MGTATTNAKHLKVLPPSGGVTFFLYFRFVDIAAFCFVSLRTEQNAAISATA</sequence>
<reference evidence="2 3" key="1">
    <citation type="submission" date="2019-02" db="EMBL/GenBank/DDBJ databases">
        <title>Deep-cultivation of Planctomycetes and their phenomic and genomic characterization uncovers novel biology.</title>
        <authorList>
            <person name="Wiegand S."/>
            <person name="Jogler M."/>
            <person name="Boedeker C."/>
            <person name="Pinto D."/>
            <person name="Vollmers J."/>
            <person name="Rivas-Marin E."/>
            <person name="Kohn T."/>
            <person name="Peeters S.H."/>
            <person name="Heuer A."/>
            <person name="Rast P."/>
            <person name="Oberbeckmann S."/>
            <person name="Bunk B."/>
            <person name="Jeske O."/>
            <person name="Meyerdierks A."/>
            <person name="Storesund J.E."/>
            <person name="Kallscheuer N."/>
            <person name="Luecker S."/>
            <person name="Lage O.M."/>
            <person name="Pohl T."/>
            <person name="Merkel B.J."/>
            <person name="Hornburger P."/>
            <person name="Mueller R.-W."/>
            <person name="Bruemmer F."/>
            <person name="Labrenz M."/>
            <person name="Spormann A.M."/>
            <person name="Op den Camp H."/>
            <person name="Overmann J."/>
            <person name="Amann R."/>
            <person name="Jetten M.S.M."/>
            <person name="Mascher T."/>
            <person name="Medema M.H."/>
            <person name="Devos D.P."/>
            <person name="Kaster A.-K."/>
            <person name="Ovreas L."/>
            <person name="Rohde M."/>
            <person name="Galperin M.Y."/>
            <person name="Jogler C."/>
        </authorList>
    </citation>
    <scope>NUCLEOTIDE SEQUENCE [LARGE SCALE GENOMIC DNA]</scope>
    <source>
        <strain evidence="2 3">K23_9</strain>
    </source>
</reference>
<evidence type="ECO:0000256" key="1">
    <source>
        <dbReference type="SAM" id="Phobius"/>
    </source>
</evidence>
<name>A0A517NV63_9BACT</name>
<dbReference type="EMBL" id="CP036526">
    <property type="protein sequence ID" value="QDT11011.1"/>
    <property type="molecule type" value="Genomic_DNA"/>
</dbReference>
<evidence type="ECO:0000313" key="3">
    <source>
        <dbReference type="Proteomes" id="UP000319817"/>
    </source>
</evidence>
<gene>
    <name evidence="2" type="ORF">K239x_30040</name>
</gene>
<proteinExistence type="predicted"/>
<keyword evidence="1" id="KW-0472">Membrane</keyword>
<accession>A0A517NV63</accession>
<keyword evidence="1" id="KW-0812">Transmembrane</keyword>